<feature type="compositionally biased region" description="Low complexity" evidence="1">
    <location>
        <begin position="763"/>
        <end position="774"/>
    </location>
</feature>
<gene>
    <name evidence="2" type="ORF">CCR75_000364</name>
</gene>
<feature type="region of interest" description="Disordered" evidence="1">
    <location>
        <begin position="739"/>
        <end position="776"/>
    </location>
</feature>
<dbReference type="AlphaFoldDB" id="A0A976IG35"/>
<name>A0A976IG35_BRELC</name>
<dbReference type="RefSeq" id="XP_067820000.1">
    <property type="nucleotide sequence ID" value="XM_067958472.1"/>
</dbReference>
<feature type="compositionally biased region" description="Acidic residues" evidence="1">
    <location>
        <begin position="41"/>
        <end position="72"/>
    </location>
</feature>
<feature type="region of interest" description="Disordered" evidence="1">
    <location>
        <begin position="282"/>
        <end position="317"/>
    </location>
</feature>
<feature type="region of interest" description="Disordered" evidence="1">
    <location>
        <begin position="39"/>
        <end position="76"/>
    </location>
</feature>
<comment type="caution">
    <text evidence="2">The sequence shown here is derived from an EMBL/GenBank/DDBJ whole genome shotgun (WGS) entry which is preliminary data.</text>
</comment>
<sequence>MERSIAELPTDSDVPPLVLKPEPILVPRQNISLPGQVIDLTLEDDSHDDDDDDDDEDDDDDGIDDNNEDESMGFDKRVDEHVMSAIVSSPASDDAKQIHLGDARNESTVAVQSPLEMSAMMLPMGGDAESDVDEDWPTVSLLSSSSMPASMAASDPQLTLVAQSLVGNISCSSQLQKAFEVDDNCKQNFTLQGNEGNEPAQVQGSSNQKTQELSKDHTSQIDANTSTNLLNQDSTMLASCTDSNAQIENLEDGEIFEEGLVLKPAMQTLVPHQVENCLFETNTLHPQQRSKKPKKRGKKRNKRKLEAMQMSRASTGNSLPFERRARQRSFGDLPRSVQFSHAPMRNTYRETSMTVPRTFHDLRSAPLPIASGLHPPPILLPRHEHSSLAPPQLSYEDSQILRVNRQGSMEIFYGNGEQSLQTTFSEPVMQGGFQYRSLPMSPSRSTLDEFNYLSHRSLCEPPPPPRAVYLNQITCSEPILKEKSSSTEVINLDDLRAAALRSKVDRSLPLLASTTATKIQDSPISTAAPIGATSSLTSSSSPSRSLHMDEKIVQDASPNSENELRLEILRSMTRYRKQTITDTKDGSQVLASPLSVTNIAKKLKDAKEARDSVGNDITKNPVHLSNSCAPQKVLELTPSNGHESANAGHVVNCESSKFILKNGKSDKVSTSASNSANLFAQGTKTSPKLRPLTASTQSVVIWLNTEDFSPRQGKTDAHLQSTRLQEEINEMRRKIAEREQERINRSLKNTPAKWSGDLSSRAPSSPTSLHHSSLGKQVSTVSIKPPNASAILPEVRSSAIVVAEKLPTGTLAKENEVESVLDGIHVQVSLNDGNQSTGLGNKSQPLEKQGAKPIDTLGVSTFVDLHILPLTFQSQVPAKR</sequence>
<feature type="compositionally biased region" description="Polar residues" evidence="1">
    <location>
        <begin position="191"/>
        <end position="211"/>
    </location>
</feature>
<keyword evidence="3" id="KW-1185">Reference proteome</keyword>
<dbReference type="KEGG" id="blac:94344143"/>
<evidence type="ECO:0000313" key="2">
    <source>
        <dbReference type="EMBL" id="TDH70501.1"/>
    </source>
</evidence>
<evidence type="ECO:0000256" key="1">
    <source>
        <dbReference type="SAM" id="MobiDB-lite"/>
    </source>
</evidence>
<accession>A0A976IG35</accession>
<dbReference type="Proteomes" id="UP000294530">
    <property type="component" value="Unassembled WGS sequence"/>
</dbReference>
<dbReference type="GeneID" id="94344143"/>
<organism evidence="2 3">
    <name type="scientific">Bremia lactucae</name>
    <name type="common">Lettuce downy mildew</name>
    <dbReference type="NCBI Taxonomy" id="4779"/>
    <lineage>
        <taxon>Eukaryota</taxon>
        <taxon>Sar</taxon>
        <taxon>Stramenopiles</taxon>
        <taxon>Oomycota</taxon>
        <taxon>Peronosporomycetes</taxon>
        <taxon>Peronosporales</taxon>
        <taxon>Peronosporaceae</taxon>
        <taxon>Bremia</taxon>
    </lineage>
</organism>
<proteinExistence type="predicted"/>
<dbReference type="OrthoDB" id="129736at2759"/>
<dbReference type="EMBL" id="SHOA02000014">
    <property type="protein sequence ID" value="TDH70501.1"/>
    <property type="molecule type" value="Genomic_DNA"/>
</dbReference>
<evidence type="ECO:0000313" key="3">
    <source>
        <dbReference type="Proteomes" id="UP000294530"/>
    </source>
</evidence>
<feature type="region of interest" description="Disordered" evidence="1">
    <location>
        <begin position="191"/>
        <end position="224"/>
    </location>
</feature>
<feature type="compositionally biased region" description="Basic residues" evidence="1">
    <location>
        <begin position="288"/>
        <end position="303"/>
    </location>
</feature>
<feature type="compositionally biased region" description="Low complexity" evidence="1">
    <location>
        <begin position="533"/>
        <end position="545"/>
    </location>
</feature>
<protein>
    <submittedName>
        <fullName evidence="2">Uncharacterized protein</fullName>
    </submittedName>
</protein>
<reference evidence="2 3" key="1">
    <citation type="journal article" date="2021" name="Genome Biol.">
        <title>AFLAP: assembly-free linkage analysis pipeline using k-mers from genome sequencing data.</title>
        <authorList>
            <person name="Fletcher K."/>
            <person name="Zhang L."/>
            <person name="Gil J."/>
            <person name="Han R."/>
            <person name="Cavanaugh K."/>
            <person name="Michelmore R."/>
        </authorList>
    </citation>
    <scope>NUCLEOTIDE SEQUENCE [LARGE SCALE GENOMIC DNA]</scope>
    <source>
        <strain evidence="2 3">SF5</strain>
    </source>
</reference>
<feature type="region of interest" description="Disordered" evidence="1">
    <location>
        <begin position="526"/>
        <end position="549"/>
    </location>
</feature>